<evidence type="ECO:0000256" key="1">
    <source>
        <dbReference type="SAM" id="Phobius"/>
    </source>
</evidence>
<organism evidence="2 3">
    <name type="scientific">Micromonospora acroterricola</name>
    <dbReference type="NCBI Taxonomy" id="2202421"/>
    <lineage>
        <taxon>Bacteria</taxon>
        <taxon>Bacillati</taxon>
        <taxon>Actinomycetota</taxon>
        <taxon>Actinomycetes</taxon>
        <taxon>Micromonosporales</taxon>
        <taxon>Micromonosporaceae</taxon>
        <taxon>Micromonospora</taxon>
    </lineage>
</organism>
<keyword evidence="1" id="KW-0812">Transmembrane</keyword>
<keyword evidence="3" id="KW-1185">Reference proteome</keyword>
<dbReference type="Proteomes" id="UP000245410">
    <property type="component" value="Unassembled WGS sequence"/>
</dbReference>
<feature type="transmembrane region" description="Helical" evidence="1">
    <location>
        <begin position="12"/>
        <end position="29"/>
    </location>
</feature>
<keyword evidence="1" id="KW-0472">Membrane</keyword>
<comment type="caution">
    <text evidence="2">The sequence shown here is derived from an EMBL/GenBank/DDBJ whole genome shotgun (WGS) entry which is preliminary data.</text>
</comment>
<evidence type="ECO:0000313" key="2">
    <source>
        <dbReference type="EMBL" id="PWR13577.1"/>
    </source>
</evidence>
<dbReference type="EMBL" id="QGKR01000061">
    <property type="protein sequence ID" value="PWR13577.1"/>
    <property type="molecule type" value="Genomic_DNA"/>
</dbReference>
<dbReference type="AlphaFoldDB" id="A0A317DG63"/>
<feature type="transmembrane region" description="Helical" evidence="1">
    <location>
        <begin position="35"/>
        <end position="58"/>
    </location>
</feature>
<protein>
    <submittedName>
        <fullName evidence="2">Uncharacterized protein</fullName>
    </submittedName>
</protein>
<keyword evidence="1" id="KW-1133">Transmembrane helix</keyword>
<name>A0A317DG63_9ACTN</name>
<accession>A0A317DG63</accession>
<sequence length="77" mass="8755">MKPYGGRPWTRVLVTVLLAVQLLGRFFVFTFIDDLWIRLLLIAAAVITVAVVWLLWIVRPMVLTSADPPRGMERMSG</sequence>
<evidence type="ECO:0000313" key="3">
    <source>
        <dbReference type="Proteomes" id="UP000245410"/>
    </source>
</evidence>
<gene>
    <name evidence="2" type="ORF">DKT68_00890</name>
</gene>
<proteinExistence type="predicted"/>
<reference evidence="2 3" key="1">
    <citation type="submission" date="2018-05" db="EMBL/GenBank/DDBJ databases">
        <title>Micromonospora atacamensis sp. nov., a novel actinobacteria isolated from high altitude Atacama Desert soil.</title>
        <authorList>
            <person name="Carro L."/>
            <person name="Golinska P."/>
            <person name="Klenk H.-P."/>
            <person name="Goodfellow M."/>
        </authorList>
    </citation>
    <scope>NUCLEOTIDE SEQUENCE [LARGE SCALE GENOMIC DNA]</scope>
    <source>
        <strain evidence="2 3">5R2A7</strain>
    </source>
</reference>